<sequence length="140" mass="15438">MLNASLAVSASRYSRSPIPDPSRMPASTFHTPSTPVPCASSSTTITTRGSPSGSGTWTRLEMHRRAQIKIHRRLNPLRQQTGSFCGDEESVYILTCECQCRSSVDASLRRWFGPIEDSRLQCVRCGKANIDSEGEDDMTV</sequence>
<gene>
    <name evidence="2" type="ORF">DOTSEDRAFT_74879</name>
</gene>
<organism evidence="2 3">
    <name type="scientific">Dothistroma septosporum (strain NZE10 / CBS 128990)</name>
    <name type="common">Red band needle blight fungus</name>
    <name type="synonym">Mycosphaerella pini</name>
    <dbReference type="NCBI Taxonomy" id="675120"/>
    <lineage>
        <taxon>Eukaryota</taxon>
        <taxon>Fungi</taxon>
        <taxon>Dikarya</taxon>
        <taxon>Ascomycota</taxon>
        <taxon>Pezizomycotina</taxon>
        <taxon>Dothideomycetes</taxon>
        <taxon>Dothideomycetidae</taxon>
        <taxon>Mycosphaerellales</taxon>
        <taxon>Mycosphaerellaceae</taxon>
        <taxon>Dothistroma</taxon>
    </lineage>
</organism>
<feature type="compositionally biased region" description="Polar residues" evidence="1">
    <location>
        <begin position="28"/>
        <end position="56"/>
    </location>
</feature>
<reference evidence="2 3" key="2">
    <citation type="journal article" date="2012" name="PLoS Pathog.">
        <title>Diverse lifestyles and strategies of plant pathogenesis encoded in the genomes of eighteen Dothideomycetes fungi.</title>
        <authorList>
            <person name="Ohm R.A."/>
            <person name="Feau N."/>
            <person name="Henrissat B."/>
            <person name="Schoch C.L."/>
            <person name="Horwitz B.A."/>
            <person name="Barry K.W."/>
            <person name="Condon B.J."/>
            <person name="Copeland A.C."/>
            <person name="Dhillon B."/>
            <person name="Glaser F."/>
            <person name="Hesse C.N."/>
            <person name="Kosti I."/>
            <person name="LaButti K."/>
            <person name="Lindquist E.A."/>
            <person name="Lucas S."/>
            <person name="Salamov A.A."/>
            <person name="Bradshaw R.E."/>
            <person name="Ciuffetti L."/>
            <person name="Hamelin R.C."/>
            <person name="Kema G.H.J."/>
            <person name="Lawrence C."/>
            <person name="Scott J.A."/>
            <person name="Spatafora J.W."/>
            <person name="Turgeon B.G."/>
            <person name="de Wit P.J.G.M."/>
            <person name="Zhong S."/>
            <person name="Goodwin S.B."/>
            <person name="Grigoriev I.V."/>
        </authorList>
    </citation>
    <scope>NUCLEOTIDE SEQUENCE [LARGE SCALE GENOMIC DNA]</scope>
    <source>
        <strain evidence="3">NZE10 / CBS 128990</strain>
    </source>
</reference>
<evidence type="ECO:0000256" key="1">
    <source>
        <dbReference type="SAM" id="MobiDB-lite"/>
    </source>
</evidence>
<name>N1PDN9_DOTSN</name>
<keyword evidence="3" id="KW-1185">Reference proteome</keyword>
<evidence type="ECO:0000313" key="2">
    <source>
        <dbReference type="EMBL" id="EME40214.1"/>
    </source>
</evidence>
<feature type="region of interest" description="Disordered" evidence="1">
    <location>
        <begin position="13"/>
        <end position="56"/>
    </location>
</feature>
<proteinExistence type="predicted"/>
<evidence type="ECO:0000313" key="3">
    <source>
        <dbReference type="Proteomes" id="UP000016933"/>
    </source>
</evidence>
<reference evidence="3" key="1">
    <citation type="journal article" date="2012" name="PLoS Genet.">
        <title>The genomes of the fungal plant pathogens Cladosporium fulvum and Dothistroma septosporum reveal adaptation to different hosts and lifestyles but also signatures of common ancestry.</title>
        <authorList>
            <person name="de Wit P.J.G.M."/>
            <person name="van der Burgt A."/>
            <person name="Oekmen B."/>
            <person name="Stergiopoulos I."/>
            <person name="Abd-Elsalam K.A."/>
            <person name="Aerts A.L."/>
            <person name="Bahkali A.H."/>
            <person name="Beenen H.G."/>
            <person name="Chettri P."/>
            <person name="Cox M.P."/>
            <person name="Datema E."/>
            <person name="de Vries R.P."/>
            <person name="Dhillon B."/>
            <person name="Ganley A.R."/>
            <person name="Griffiths S.A."/>
            <person name="Guo Y."/>
            <person name="Hamelin R.C."/>
            <person name="Henrissat B."/>
            <person name="Kabir M.S."/>
            <person name="Jashni M.K."/>
            <person name="Kema G."/>
            <person name="Klaubauf S."/>
            <person name="Lapidus A."/>
            <person name="Levasseur A."/>
            <person name="Lindquist E."/>
            <person name="Mehrabi R."/>
            <person name="Ohm R.A."/>
            <person name="Owen T.J."/>
            <person name="Salamov A."/>
            <person name="Schwelm A."/>
            <person name="Schijlen E."/>
            <person name="Sun H."/>
            <person name="van den Burg H.A."/>
            <person name="van Ham R.C.H.J."/>
            <person name="Zhang S."/>
            <person name="Goodwin S.B."/>
            <person name="Grigoriev I.V."/>
            <person name="Collemare J."/>
            <person name="Bradshaw R.E."/>
        </authorList>
    </citation>
    <scope>NUCLEOTIDE SEQUENCE [LARGE SCALE GENOMIC DNA]</scope>
    <source>
        <strain evidence="3">NZE10 / CBS 128990</strain>
    </source>
</reference>
<dbReference type="Proteomes" id="UP000016933">
    <property type="component" value="Unassembled WGS sequence"/>
</dbReference>
<dbReference type="AlphaFoldDB" id="N1PDN9"/>
<dbReference type="EMBL" id="KB446544">
    <property type="protein sequence ID" value="EME40214.1"/>
    <property type="molecule type" value="Genomic_DNA"/>
</dbReference>
<accession>N1PDN9</accession>
<dbReference type="HOGENOM" id="CLU_1835120_0_0_1"/>
<protein>
    <submittedName>
        <fullName evidence="2">Uncharacterized protein</fullName>
    </submittedName>
</protein>